<organism evidence="9 10">
    <name type="scientific">Pocillopora meandrina</name>
    <dbReference type="NCBI Taxonomy" id="46732"/>
    <lineage>
        <taxon>Eukaryota</taxon>
        <taxon>Metazoa</taxon>
        <taxon>Cnidaria</taxon>
        <taxon>Anthozoa</taxon>
        <taxon>Hexacorallia</taxon>
        <taxon>Scleractinia</taxon>
        <taxon>Astrocoeniina</taxon>
        <taxon>Pocilloporidae</taxon>
        <taxon>Pocillopora</taxon>
    </lineage>
</organism>
<dbReference type="GO" id="GO:0061630">
    <property type="term" value="F:ubiquitin protein ligase activity"/>
    <property type="evidence" value="ECO:0007669"/>
    <property type="project" value="TreeGrafter"/>
</dbReference>
<keyword evidence="4" id="KW-0862">Zinc</keyword>
<dbReference type="Proteomes" id="UP001159428">
    <property type="component" value="Unassembled WGS sequence"/>
</dbReference>
<dbReference type="SMART" id="SM00490">
    <property type="entry name" value="HELICc"/>
    <property type="match status" value="1"/>
</dbReference>
<dbReference type="InterPro" id="IPR001965">
    <property type="entry name" value="Znf_PHD"/>
</dbReference>
<dbReference type="PANTHER" id="PTHR45865:SF1">
    <property type="entry name" value="E3 UBIQUITIN-PROTEIN LIGASE SHPRH"/>
    <property type="match status" value="1"/>
</dbReference>
<proteinExistence type="predicted"/>
<dbReference type="InterPro" id="IPR019786">
    <property type="entry name" value="Zinc_finger_PHD-type_CS"/>
</dbReference>
<evidence type="ECO:0000313" key="10">
    <source>
        <dbReference type="Proteomes" id="UP001159428"/>
    </source>
</evidence>
<evidence type="ECO:0000256" key="3">
    <source>
        <dbReference type="ARBA" id="ARBA00022801"/>
    </source>
</evidence>
<dbReference type="InterPro" id="IPR001650">
    <property type="entry name" value="Helicase_C-like"/>
</dbReference>
<comment type="caution">
    <text evidence="9">The sequence shown here is derived from an EMBL/GenBank/DDBJ whole genome shotgun (WGS) entry which is preliminary data.</text>
</comment>
<feature type="domain" description="RING-type" evidence="7">
    <location>
        <begin position="1319"/>
        <end position="1368"/>
    </location>
</feature>
<dbReference type="CDD" id="cd18070">
    <property type="entry name" value="DEXQc_SHPRH"/>
    <property type="match status" value="1"/>
</dbReference>
<dbReference type="InterPro" id="IPR001841">
    <property type="entry name" value="Znf_RING"/>
</dbReference>
<dbReference type="Pfam" id="PF21324">
    <property type="entry name" value="SHPRH_helical-2nd"/>
    <property type="match status" value="1"/>
</dbReference>
<feature type="compositionally biased region" description="Polar residues" evidence="6">
    <location>
        <begin position="47"/>
        <end position="61"/>
    </location>
</feature>
<evidence type="ECO:0000256" key="2">
    <source>
        <dbReference type="ARBA" id="ARBA00022771"/>
    </source>
</evidence>
<dbReference type="EMBL" id="CALNXJ010000048">
    <property type="protein sequence ID" value="CAH3150798.1"/>
    <property type="molecule type" value="Genomic_DNA"/>
</dbReference>
<evidence type="ECO:0000256" key="5">
    <source>
        <dbReference type="PROSITE-ProRule" id="PRU00175"/>
    </source>
</evidence>
<dbReference type="InterPro" id="IPR000330">
    <property type="entry name" value="SNF2_N"/>
</dbReference>
<dbReference type="GO" id="GO:0006974">
    <property type="term" value="P:DNA damage response"/>
    <property type="evidence" value="ECO:0007669"/>
    <property type="project" value="TreeGrafter"/>
</dbReference>
<dbReference type="Gene3D" id="3.40.50.10810">
    <property type="entry name" value="Tandem AAA-ATPase domain"/>
    <property type="match status" value="2"/>
</dbReference>
<dbReference type="GO" id="GO:0005634">
    <property type="term" value="C:nucleus"/>
    <property type="evidence" value="ECO:0007669"/>
    <property type="project" value="TreeGrafter"/>
</dbReference>
<dbReference type="InterPro" id="IPR038718">
    <property type="entry name" value="SNF2-like_sf"/>
</dbReference>
<dbReference type="Pfam" id="PF21325">
    <property type="entry name" value="SHPRH_helical-1st"/>
    <property type="match status" value="1"/>
</dbReference>
<keyword evidence="2 5" id="KW-0863">Zinc-finger</keyword>
<dbReference type="GO" id="GO:0005524">
    <property type="term" value="F:ATP binding"/>
    <property type="evidence" value="ECO:0007669"/>
    <property type="project" value="InterPro"/>
</dbReference>
<name>A0AAU9XL18_9CNID</name>
<dbReference type="SUPFAM" id="SSF57903">
    <property type="entry name" value="FYVE/PHD zinc finger"/>
    <property type="match status" value="1"/>
</dbReference>
<dbReference type="Pfam" id="PF00176">
    <property type="entry name" value="SNF2-rel_dom"/>
    <property type="match status" value="1"/>
</dbReference>
<dbReference type="SUPFAM" id="SSF52540">
    <property type="entry name" value="P-loop containing nucleoside triphosphate hydrolases"/>
    <property type="match status" value="2"/>
</dbReference>
<dbReference type="InterPro" id="IPR011011">
    <property type="entry name" value="Znf_FYVE_PHD"/>
</dbReference>
<keyword evidence="1" id="KW-0479">Metal-binding</keyword>
<dbReference type="GO" id="GO:0000209">
    <property type="term" value="P:protein polyubiquitination"/>
    <property type="evidence" value="ECO:0007669"/>
    <property type="project" value="TreeGrafter"/>
</dbReference>
<feature type="compositionally biased region" description="Low complexity" evidence="6">
    <location>
        <begin position="510"/>
        <end position="522"/>
    </location>
</feature>
<keyword evidence="3" id="KW-0378">Hydrolase</keyword>
<dbReference type="PROSITE" id="PS51194">
    <property type="entry name" value="HELICASE_CTER"/>
    <property type="match status" value="1"/>
</dbReference>
<feature type="region of interest" description="Disordered" evidence="6">
    <location>
        <begin position="503"/>
        <end position="529"/>
    </location>
</feature>
<protein>
    <recommendedName>
        <fullName evidence="11">E3 ubiquitin-protein ligase SHPRH</fullName>
    </recommendedName>
</protein>
<dbReference type="InterPro" id="IPR014001">
    <property type="entry name" value="Helicase_ATP-bd"/>
</dbReference>
<dbReference type="InterPro" id="IPR048686">
    <property type="entry name" value="SHPRH_helical_1st"/>
</dbReference>
<evidence type="ECO:0000256" key="4">
    <source>
        <dbReference type="ARBA" id="ARBA00022833"/>
    </source>
</evidence>
<dbReference type="InterPro" id="IPR048695">
    <property type="entry name" value="SHPRH_helical_2nd"/>
</dbReference>
<gene>
    <name evidence="9" type="ORF">PMEA_00024947</name>
</gene>
<keyword evidence="10" id="KW-1185">Reference proteome</keyword>
<reference evidence="9 10" key="1">
    <citation type="submission" date="2022-05" db="EMBL/GenBank/DDBJ databases">
        <authorList>
            <consortium name="Genoscope - CEA"/>
            <person name="William W."/>
        </authorList>
    </citation>
    <scope>NUCLEOTIDE SEQUENCE [LARGE SCALE GENOMIC DNA]</scope>
</reference>
<evidence type="ECO:0000259" key="8">
    <source>
        <dbReference type="PROSITE" id="PS51194"/>
    </source>
</evidence>
<evidence type="ECO:0000256" key="1">
    <source>
        <dbReference type="ARBA" id="ARBA00022723"/>
    </source>
</evidence>
<dbReference type="CDD" id="cd18793">
    <property type="entry name" value="SF2_C_SNF"/>
    <property type="match status" value="1"/>
</dbReference>
<dbReference type="GO" id="GO:0016787">
    <property type="term" value="F:hydrolase activity"/>
    <property type="evidence" value="ECO:0007669"/>
    <property type="project" value="UniProtKB-KW"/>
</dbReference>
<dbReference type="Pfam" id="PF00271">
    <property type="entry name" value="Helicase_C"/>
    <property type="match status" value="1"/>
</dbReference>
<evidence type="ECO:0008006" key="11">
    <source>
        <dbReference type="Google" id="ProtNLM"/>
    </source>
</evidence>
<dbReference type="FunFam" id="3.40.50.10810:FF:000013">
    <property type="entry name" value="E3 ubiquitin-protein ligase SHPRH isoform X2"/>
    <property type="match status" value="1"/>
</dbReference>
<accession>A0AAU9XL18</accession>
<dbReference type="SMART" id="SM00487">
    <property type="entry name" value="DEXDc"/>
    <property type="match status" value="1"/>
</dbReference>
<dbReference type="InterPro" id="IPR049730">
    <property type="entry name" value="SNF2/RAD54-like_C"/>
</dbReference>
<dbReference type="PROSITE" id="PS50089">
    <property type="entry name" value="ZF_RING_2"/>
    <property type="match status" value="1"/>
</dbReference>
<evidence type="ECO:0000259" key="7">
    <source>
        <dbReference type="PROSITE" id="PS50089"/>
    </source>
</evidence>
<evidence type="ECO:0000313" key="9">
    <source>
        <dbReference type="EMBL" id="CAH3150798.1"/>
    </source>
</evidence>
<dbReference type="InterPro" id="IPR027417">
    <property type="entry name" value="P-loop_NTPase"/>
</dbReference>
<dbReference type="SUPFAM" id="SSF57850">
    <property type="entry name" value="RING/U-box"/>
    <property type="match status" value="1"/>
</dbReference>
<feature type="domain" description="Helicase C-terminal" evidence="8">
    <location>
        <begin position="1405"/>
        <end position="1563"/>
    </location>
</feature>
<sequence>MSNRKRKQRPPERFSEDKRAELTWNMLDFHLPASGSTYQTTMNFIDSSSVNDETNTPTASSPRKKKRQKAFDRNRSIELNLENSYPQTCVCQLGLFNINLCTSETQRDELKSQNGTGISDDLWTVDCYHCVVIKLSFEPQHSITDDKNLFELNNGCLRHASFKATVPSVSTHQLEALVYLQNKGVISLVLKPEQHILKESWEVVVCLKENGLTEMSSACADVKNRKIDQLMKVLIEWFYNISARGDDSILLDCNNAGVDKGFDELYNAIKAVRESNCSSTSLPRSSLSNTPLCHVLDIDKDNSCTCNAEINRCNGANDFDAQHPHLRPVLRGYQRRAVEWMLQRELAHQVTSGCQRKEIDAHSLHPLWQKIHSLDGKMIYYSPYTGRITKERFCQPFLPPGGILADEMGLGKTVEVIACILCHSKPLSEVKSIDYTLTASEPHTDTSSTCNSMIPEGSKSKLAECENNDCDEAVTGHSSNKEPTLCENSPPLCSGDIAREMKGTTEKGDSSSYDSGHSTTSSNEDSNELALGTDGQIMAKTNSDIYTSDAESATQFMKCQCICGVNLASVDDKLLQCCECQAVFHATCLGYDYPGGFLCPHCSVSRPATPSRATLIISPAPIAQQWVEEISKHTQPSTVKLLVYEGVAKMGFIPPQVLADHDVILTTYSTLRSDFYHLGSKHGTGGRSMRYEKRYVALPSPLTAVVFWRICLDEAQMVESTTAKAAEVALCLHSVHKWCVTGTPIQKGLEDIYGLLLFLGVDPYCHQKWWKSLLFEPYRNGDKQPLYELLAKILWRSVKKDVVHEIQLPEQDEKVKWLTFSPVEQHFYHRQHEECANTAMKMLSHWEKRDTMLSAIDRNTVHQLLNPLLRLRQACCHPQAVRGGFLSLQKSTLTMDKLLESLISKAKLECEEAHRQLLFAFNGLAGIHILKEEWPEAVEMYREATRSWTEHEETFRTDALQKLHTLFNLSDVLSQQHPGCSHTLRDDKLPDDVKELKNAYTTRVNLQVDSAKQNLDAAQSSHAEIRQKVDMQSPWWVEALHSVAERGLDTDLCQRVQDELSSTDMDLGSIGRFKDLHGLQYIVSSKLELIESTHNNLLVSLDKLGVPATPQMVLASAECCLRPAQNSTAERCAFCQVDDIFTEYESRIFGHQGMKGVDEHNSQTDDTLDWHRHGNTGGLRAESEVEKVLKVIHNFIKTHKTGSTAHLQQEGRLHLSLIDGLRKEFKFLRALWFALRERISCLDELDMCTTRLRLLLPGEPVTDDIHVIHPLQIEQQRLKFMSDRVVAQTELRKKLGQLLYLKNLAKTQTSHDGKNPEPCPVCTKLLGVQWSVFSCGHCICCRCSWVLLRQAGIGPRHRNVHVKCPMCRIPTLAQEISYVSTGRSQDKDTEENVTVKGSHSTKVEAVVRTLLAIKSADNTAKSLVFSTWQEVLSVLAQALDENGIKYKHITGSRLFQSNLQTFKQDSSVGVLLLPLQTGSNGLNIIEATHVLLVEPAMNPAHELQAVGRVHRIGQTKPTHVYRFIIQGTVESRMYSLLQSKPTSCVRTGARDSENASLTLSDIASLFTQDEERDEEQGVTGSFLFYEPTDALSPD</sequence>
<evidence type="ECO:0000256" key="6">
    <source>
        <dbReference type="SAM" id="MobiDB-lite"/>
    </source>
</evidence>
<dbReference type="GO" id="GO:0008270">
    <property type="term" value="F:zinc ion binding"/>
    <property type="evidence" value="ECO:0007669"/>
    <property type="project" value="UniProtKB-KW"/>
</dbReference>
<dbReference type="Gene3D" id="3.40.50.300">
    <property type="entry name" value="P-loop containing nucleotide triphosphate hydrolases"/>
    <property type="match status" value="1"/>
</dbReference>
<dbReference type="InterPro" id="IPR052583">
    <property type="entry name" value="ATP-helicase/E3_Ub-Ligase"/>
</dbReference>
<dbReference type="PANTHER" id="PTHR45865">
    <property type="entry name" value="E3 UBIQUITIN-PROTEIN LIGASE SHPRH FAMILY MEMBER"/>
    <property type="match status" value="1"/>
</dbReference>
<feature type="region of interest" description="Disordered" evidence="6">
    <location>
        <begin position="47"/>
        <end position="71"/>
    </location>
</feature>
<dbReference type="PROSITE" id="PS01359">
    <property type="entry name" value="ZF_PHD_1"/>
    <property type="match status" value="1"/>
</dbReference>
<dbReference type="SMART" id="SM00249">
    <property type="entry name" value="PHD"/>
    <property type="match status" value="1"/>
</dbReference>